<proteinExistence type="predicted"/>
<sequence length="38" mass="4116">MGIFPVLKLLHSLVLQPNTGKDGTVPSHSMRSLQPNTT</sequence>
<reference evidence="2" key="1">
    <citation type="submission" date="2014-09" db="EMBL/GenBank/DDBJ databases">
        <authorList>
            <person name="Magalhaes I.L.F."/>
            <person name="Oliveira U."/>
            <person name="Santos F.R."/>
            <person name="Vidigal T.H.D.A."/>
            <person name="Brescovit A.D."/>
            <person name="Santos A.J."/>
        </authorList>
    </citation>
    <scope>NUCLEOTIDE SEQUENCE</scope>
    <source>
        <tissue evidence="2">Shoot tissue taken approximately 20 cm above the soil surface</tissue>
    </source>
</reference>
<reference evidence="2" key="2">
    <citation type="journal article" date="2015" name="Data Brief">
        <title>Shoot transcriptome of the giant reed, Arundo donax.</title>
        <authorList>
            <person name="Barrero R.A."/>
            <person name="Guerrero F.D."/>
            <person name="Moolhuijzen P."/>
            <person name="Goolsby J.A."/>
            <person name="Tidwell J."/>
            <person name="Bellgard S.E."/>
            <person name="Bellgard M.I."/>
        </authorList>
    </citation>
    <scope>NUCLEOTIDE SEQUENCE</scope>
    <source>
        <tissue evidence="2">Shoot tissue taken approximately 20 cm above the soil surface</tissue>
    </source>
</reference>
<feature type="region of interest" description="Disordered" evidence="1">
    <location>
        <begin position="17"/>
        <end position="38"/>
    </location>
</feature>
<evidence type="ECO:0000313" key="2">
    <source>
        <dbReference type="EMBL" id="JAD49122.1"/>
    </source>
</evidence>
<name>A0A0A9APZ5_ARUDO</name>
<dbReference type="AlphaFoldDB" id="A0A0A9APZ5"/>
<evidence type="ECO:0000256" key="1">
    <source>
        <dbReference type="SAM" id="MobiDB-lite"/>
    </source>
</evidence>
<accession>A0A0A9APZ5</accession>
<organism evidence="2">
    <name type="scientific">Arundo donax</name>
    <name type="common">Giant reed</name>
    <name type="synonym">Donax arundinaceus</name>
    <dbReference type="NCBI Taxonomy" id="35708"/>
    <lineage>
        <taxon>Eukaryota</taxon>
        <taxon>Viridiplantae</taxon>
        <taxon>Streptophyta</taxon>
        <taxon>Embryophyta</taxon>
        <taxon>Tracheophyta</taxon>
        <taxon>Spermatophyta</taxon>
        <taxon>Magnoliopsida</taxon>
        <taxon>Liliopsida</taxon>
        <taxon>Poales</taxon>
        <taxon>Poaceae</taxon>
        <taxon>PACMAD clade</taxon>
        <taxon>Arundinoideae</taxon>
        <taxon>Arundineae</taxon>
        <taxon>Arundo</taxon>
    </lineage>
</organism>
<dbReference type="EMBL" id="GBRH01248773">
    <property type="protein sequence ID" value="JAD49122.1"/>
    <property type="molecule type" value="Transcribed_RNA"/>
</dbReference>
<protein>
    <submittedName>
        <fullName evidence="2">Uncharacterized protein</fullName>
    </submittedName>
</protein>